<name>A0A0A6VS65_KOCRO</name>
<sequence>MTPREPAEGTPSLRFTAGSPTPEEVAAVTAVLLARRHAGEEDAKGSPGRRDQFRRMRLGLKLRPGRGAWRRTRPEE</sequence>
<evidence type="ECO:0000313" key="2">
    <source>
        <dbReference type="EMBL" id="KHD97496.1"/>
    </source>
</evidence>
<feature type="compositionally biased region" description="Basic and acidic residues" evidence="1">
    <location>
        <begin position="37"/>
        <end position="54"/>
    </location>
</feature>
<comment type="caution">
    <text evidence="2">The sequence shown here is derived from an EMBL/GenBank/DDBJ whole genome shotgun (WGS) entry which is preliminary data.</text>
</comment>
<protein>
    <recommendedName>
        <fullName evidence="4">Acyl-CoA carboxylase subunit epsilon</fullName>
    </recommendedName>
</protein>
<dbReference type="Proteomes" id="UP000030466">
    <property type="component" value="Unassembled WGS sequence"/>
</dbReference>
<evidence type="ECO:0008006" key="4">
    <source>
        <dbReference type="Google" id="ProtNLM"/>
    </source>
</evidence>
<dbReference type="RefSeq" id="WP_035926447.1">
    <property type="nucleotide sequence ID" value="NZ_JSUH01000007.1"/>
</dbReference>
<gene>
    <name evidence="2" type="ORF">GY22_09100</name>
</gene>
<dbReference type="GO" id="GO:0003989">
    <property type="term" value="F:acetyl-CoA carboxylase activity"/>
    <property type="evidence" value="ECO:0007669"/>
    <property type="project" value="InterPro"/>
</dbReference>
<keyword evidence="3" id="KW-1185">Reference proteome</keyword>
<dbReference type="GO" id="GO:0004658">
    <property type="term" value="F:propionyl-CoA carboxylase activity"/>
    <property type="evidence" value="ECO:0007669"/>
    <property type="project" value="InterPro"/>
</dbReference>
<feature type="region of interest" description="Disordered" evidence="1">
    <location>
        <begin position="1"/>
        <end position="22"/>
    </location>
</feature>
<proteinExistence type="predicted"/>
<evidence type="ECO:0000313" key="3">
    <source>
        <dbReference type="Proteomes" id="UP000030466"/>
    </source>
</evidence>
<feature type="region of interest" description="Disordered" evidence="1">
    <location>
        <begin position="37"/>
        <end position="59"/>
    </location>
</feature>
<dbReference type="Pfam" id="PF13822">
    <property type="entry name" value="ACC_epsilon"/>
    <property type="match status" value="1"/>
</dbReference>
<dbReference type="OrthoDB" id="9995987at2"/>
<accession>A0A0A6VS65</accession>
<evidence type="ECO:0000256" key="1">
    <source>
        <dbReference type="SAM" id="MobiDB-lite"/>
    </source>
</evidence>
<dbReference type="InterPro" id="IPR032716">
    <property type="entry name" value="ACC_epsilon"/>
</dbReference>
<dbReference type="AlphaFoldDB" id="A0A0A6VS65"/>
<reference evidence="2 3" key="1">
    <citation type="journal article" date="2003" name="Int. J. Syst. Evol. Microbiol.">
        <title>Kocuria polaris sp. nov., an orange-pigmented psychrophilic bacterium isolated from an Antarctic cyanobacterial mat sample.</title>
        <authorList>
            <person name="Reddy G.S."/>
            <person name="Prakash J.S."/>
            <person name="Prabahar V."/>
            <person name="Matsumoto G.I."/>
            <person name="Stackebrandt E."/>
            <person name="Shivaji S."/>
        </authorList>
    </citation>
    <scope>NUCLEOTIDE SEQUENCE [LARGE SCALE GENOMIC DNA]</scope>
    <source>
        <strain evidence="2 3">CMS 76or</strain>
    </source>
</reference>
<dbReference type="EMBL" id="JSUH01000007">
    <property type="protein sequence ID" value="KHD97496.1"/>
    <property type="molecule type" value="Genomic_DNA"/>
</dbReference>
<organism evidence="2 3">
    <name type="scientific">Kocuria rosea subsp. polaris</name>
    <dbReference type="NCBI Taxonomy" id="136273"/>
    <lineage>
        <taxon>Bacteria</taxon>
        <taxon>Bacillati</taxon>
        <taxon>Actinomycetota</taxon>
        <taxon>Actinomycetes</taxon>
        <taxon>Micrococcales</taxon>
        <taxon>Micrococcaceae</taxon>
        <taxon>Kocuria</taxon>
    </lineage>
</organism>